<name>A0A8S3ZY30_9EUPU</name>
<dbReference type="InterPro" id="IPR010404">
    <property type="entry name" value="CpcT/CpeT"/>
</dbReference>
<dbReference type="Proteomes" id="UP000678393">
    <property type="component" value="Unassembled WGS sequence"/>
</dbReference>
<dbReference type="GO" id="GO:0016829">
    <property type="term" value="F:lyase activity"/>
    <property type="evidence" value="ECO:0007669"/>
    <property type="project" value="InterPro"/>
</dbReference>
<protein>
    <submittedName>
        <fullName evidence="3">Uncharacterized protein</fullName>
    </submittedName>
</protein>
<sequence>TVMKMLLLQLCVVLASVLLASTQLTPNNGTTTDTVATPVDPQPTPSDPWSTPPTAMQLVLATMFSGQYSNDVQHQDDLSKNVSGPNRHDLIHVTYIPVLVRILGSAVAFYHEQRVNNATQPVRQAIYAFTQESPCLVRMSTFDITNASRFSVTPEGLQALERLEPQDLANRPECAAFWEQIGDEFFTSYLSTDQCTFDGPGGILIRPDGSRNLTCWGMSFSEMWRRVPGGQVVGGATSPYLLQKIGNLYPVPVSAFRSNQCFNIPCTNNNSSKNSSPAWSIIKDNIDYAKTNESNNSNGV</sequence>
<dbReference type="Gene3D" id="2.40.128.590">
    <property type="entry name" value="CpcT/CpeT domain"/>
    <property type="match status" value="1"/>
</dbReference>
<evidence type="ECO:0000256" key="1">
    <source>
        <dbReference type="SAM" id="MobiDB-lite"/>
    </source>
</evidence>
<dbReference type="OrthoDB" id="6142934at2759"/>
<dbReference type="Pfam" id="PF06206">
    <property type="entry name" value="CpeT"/>
    <property type="match status" value="1"/>
</dbReference>
<evidence type="ECO:0000313" key="3">
    <source>
        <dbReference type="EMBL" id="CAG5134583.1"/>
    </source>
</evidence>
<dbReference type="EMBL" id="CAJHNH020007346">
    <property type="protein sequence ID" value="CAG5134583.1"/>
    <property type="molecule type" value="Genomic_DNA"/>
</dbReference>
<feature type="region of interest" description="Disordered" evidence="1">
    <location>
        <begin position="26"/>
        <end position="50"/>
    </location>
</feature>
<reference evidence="3" key="1">
    <citation type="submission" date="2021-04" db="EMBL/GenBank/DDBJ databases">
        <authorList>
            <consortium name="Molecular Ecology Group"/>
        </authorList>
    </citation>
    <scope>NUCLEOTIDE SEQUENCE</scope>
</reference>
<comment type="caution">
    <text evidence="3">The sequence shown here is derived from an EMBL/GenBank/DDBJ whole genome shotgun (WGS) entry which is preliminary data.</text>
</comment>
<keyword evidence="4" id="KW-1185">Reference proteome</keyword>
<feature type="chain" id="PRO_5035800214" evidence="2">
    <location>
        <begin position="23"/>
        <end position="300"/>
    </location>
</feature>
<gene>
    <name evidence="3" type="ORF">CUNI_LOCUS20141</name>
</gene>
<dbReference type="AlphaFoldDB" id="A0A8S3ZY30"/>
<proteinExistence type="predicted"/>
<dbReference type="InterPro" id="IPR038672">
    <property type="entry name" value="CpcT/CpeT_sf"/>
</dbReference>
<organism evidence="3 4">
    <name type="scientific">Candidula unifasciata</name>
    <dbReference type="NCBI Taxonomy" id="100452"/>
    <lineage>
        <taxon>Eukaryota</taxon>
        <taxon>Metazoa</taxon>
        <taxon>Spiralia</taxon>
        <taxon>Lophotrochozoa</taxon>
        <taxon>Mollusca</taxon>
        <taxon>Gastropoda</taxon>
        <taxon>Heterobranchia</taxon>
        <taxon>Euthyneura</taxon>
        <taxon>Panpulmonata</taxon>
        <taxon>Eupulmonata</taxon>
        <taxon>Stylommatophora</taxon>
        <taxon>Helicina</taxon>
        <taxon>Helicoidea</taxon>
        <taxon>Geomitridae</taxon>
        <taxon>Candidula</taxon>
    </lineage>
</organism>
<feature type="compositionally biased region" description="Low complexity" evidence="1">
    <location>
        <begin position="26"/>
        <end position="39"/>
    </location>
</feature>
<accession>A0A8S3ZY30</accession>
<feature type="non-terminal residue" evidence="3">
    <location>
        <position position="300"/>
    </location>
</feature>
<evidence type="ECO:0000256" key="2">
    <source>
        <dbReference type="SAM" id="SignalP"/>
    </source>
</evidence>
<keyword evidence="2" id="KW-0732">Signal</keyword>
<feature type="signal peptide" evidence="2">
    <location>
        <begin position="1"/>
        <end position="22"/>
    </location>
</feature>
<evidence type="ECO:0000313" key="4">
    <source>
        <dbReference type="Proteomes" id="UP000678393"/>
    </source>
</evidence>